<accession>A0ABP0KCG9</accession>
<feature type="compositionally biased region" description="Basic and acidic residues" evidence="1">
    <location>
        <begin position="36"/>
        <end position="49"/>
    </location>
</feature>
<keyword evidence="4" id="KW-1185">Reference proteome</keyword>
<dbReference type="Proteomes" id="UP001642484">
    <property type="component" value="Unassembled WGS sequence"/>
</dbReference>
<name>A0ABP0KCG9_9DINO</name>
<evidence type="ECO:0000313" key="2">
    <source>
        <dbReference type="EMBL" id="CAK9024251.1"/>
    </source>
</evidence>
<evidence type="ECO:0000256" key="1">
    <source>
        <dbReference type="SAM" id="MobiDB-lite"/>
    </source>
</evidence>
<protein>
    <submittedName>
        <fullName evidence="3">Uncharacterized protein</fullName>
    </submittedName>
</protein>
<feature type="region of interest" description="Disordered" evidence="1">
    <location>
        <begin position="24"/>
        <end position="104"/>
    </location>
</feature>
<comment type="caution">
    <text evidence="3">The sequence shown here is derived from an EMBL/GenBank/DDBJ whole genome shotgun (WGS) entry which is preliminary data.</text>
</comment>
<proteinExistence type="predicted"/>
<dbReference type="EMBL" id="CAXAMN010008180">
    <property type="protein sequence ID" value="CAK9024251.1"/>
    <property type="molecule type" value="Genomic_DNA"/>
</dbReference>
<sequence>MAETTEKTKKLEKTKVLKPLEEVIDLGTEEVPLHSAQERLELRRSDRGKGGKSKGKGKGRGRGKGGAKGAKGPELVRDRGLQERINKYTRPGASWEELKPQSDKKLRGQLKQLQRADRDAAFLLAKAEVLQTAEPGFIEQEEDNAILLTQQEIIDSAGVGVARKHFDFELPYGPYN</sequence>
<dbReference type="EMBL" id="CAXAMN010008191">
    <property type="protein sequence ID" value="CAK9024287.1"/>
    <property type="molecule type" value="Genomic_DNA"/>
</dbReference>
<gene>
    <name evidence="2" type="ORF">CCMP2556_LOCUS15553</name>
    <name evidence="3" type="ORF">CCMP2556_LOCUS15563</name>
</gene>
<reference evidence="3 4" key="1">
    <citation type="submission" date="2024-02" db="EMBL/GenBank/DDBJ databases">
        <authorList>
            <person name="Chen Y."/>
            <person name="Shah S."/>
            <person name="Dougan E. K."/>
            <person name="Thang M."/>
            <person name="Chan C."/>
        </authorList>
    </citation>
    <scope>NUCLEOTIDE SEQUENCE [LARGE SCALE GENOMIC DNA]</scope>
</reference>
<evidence type="ECO:0000313" key="3">
    <source>
        <dbReference type="EMBL" id="CAK9024287.1"/>
    </source>
</evidence>
<organism evidence="3 4">
    <name type="scientific">Durusdinium trenchii</name>
    <dbReference type="NCBI Taxonomy" id="1381693"/>
    <lineage>
        <taxon>Eukaryota</taxon>
        <taxon>Sar</taxon>
        <taxon>Alveolata</taxon>
        <taxon>Dinophyceae</taxon>
        <taxon>Suessiales</taxon>
        <taxon>Symbiodiniaceae</taxon>
        <taxon>Durusdinium</taxon>
    </lineage>
</organism>
<feature type="compositionally biased region" description="Basic residues" evidence="1">
    <location>
        <begin position="50"/>
        <end position="65"/>
    </location>
</feature>
<feature type="compositionally biased region" description="Basic and acidic residues" evidence="1">
    <location>
        <begin position="74"/>
        <end position="86"/>
    </location>
</feature>
<evidence type="ECO:0000313" key="4">
    <source>
        <dbReference type="Proteomes" id="UP001642484"/>
    </source>
</evidence>